<comment type="similarity">
    <text evidence="2">Belongs to the glucose-1-phosphate thymidylyltransferase family.</text>
</comment>
<protein>
    <recommendedName>
        <fullName evidence="4">Glucose-1-phosphate thymidylyltransferase</fullName>
        <ecNumber evidence="3">2.7.7.24</ecNumber>
    </recommendedName>
    <alternativeName>
        <fullName evidence="10">dTDP-glucose pyrophosphorylase</fullName>
    </alternativeName>
    <alternativeName>
        <fullName evidence="9">dTDP-glucose synthase</fullName>
    </alternativeName>
</protein>
<evidence type="ECO:0000313" key="13">
    <source>
        <dbReference type="EMBL" id="MEI4801449.1"/>
    </source>
</evidence>
<comment type="cofactor">
    <cofactor evidence="1">
        <name>Mg(2+)</name>
        <dbReference type="ChEBI" id="CHEBI:18420"/>
    </cofactor>
</comment>
<evidence type="ECO:0000256" key="4">
    <source>
        <dbReference type="ARBA" id="ARBA00017654"/>
    </source>
</evidence>
<evidence type="ECO:0000256" key="9">
    <source>
        <dbReference type="ARBA" id="ARBA00032492"/>
    </source>
</evidence>
<dbReference type="Proteomes" id="UP001372526">
    <property type="component" value="Unassembled WGS sequence"/>
</dbReference>
<evidence type="ECO:0000256" key="2">
    <source>
        <dbReference type="ARBA" id="ARBA00010480"/>
    </source>
</evidence>
<evidence type="ECO:0000313" key="14">
    <source>
        <dbReference type="Proteomes" id="UP001372526"/>
    </source>
</evidence>
<evidence type="ECO:0000259" key="12">
    <source>
        <dbReference type="Pfam" id="PF00483"/>
    </source>
</evidence>
<feature type="domain" description="Nucleotidyl transferase" evidence="12">
    <location>
        <begin position="2"/>
        <end position="235"/>
    </location>
</feature>
<keyword evidence="6" id="KW-0548">Nucleotidyltransferase</keyword>
<comment type="catalytic activity">
    <reaction evidence="11">
        <text>dTTP + alpha-D-glucose 1-phosphate + H(+) = dTDP-alpha-D-glucose + diphosphate</text>
        <dbReference type="Rhea" id="RHEA:15225"/>
        <dbReference type="ChEBI" id="CHEBI:15378"/>
        <dbReference type="ChEBI" id="CHEBI:33019"/>
        <dbReference type="ChEBI" id="CHEBI:37568"/>
        <dbReference type="ChEBI" id="CHEBI:57477"/>
        <dbReference type="ChEBI" id="CHEBI:58601"/>
        <dbReference type="EC" id="2.7.7.24"/>
    </reaction>
</comment>
<organism evidence="13 14">
    <name type="scientific">Bacillus bruguierae</name>
    <dbReference type="NCBI Taxonomy" id="3127667"/>
    <lineage>
        <taxon>Bacteria</taxon>
        <taxon>Bacillati</taxon>
        <taxon>Bacillota</taxon>
        <taxon>Bacilli</taxon>
        <taxon>Bacillales</taxon>
        <taxon>Bacillaceae</taxon>
        <taxon>Bacillus</taxon>
    </lineage>
</organism>
<accession>A0ABU8FFI6</accession>
<evidence type="ECO:0000256" key="3">
    <source>
        <dbReference type="ARBA" id="ARBA00012461"/>
    </source>
</evidence>
<dbReference type="Pfam" id="PF00483">
    <property type="entry name" value="NTP_transferase"/>
    <property type="match status" value="1"/>
</dbReference>
<sequence>MKGIILAGGHGTRLAPLTKIINKHLLPVGPYPMIYWSIQKLKEAGIIDILIVTNPKELDNFIILLGSGEEYGVKLTYKVQKEANGIADGVYLAKDFVKKEKFIVLLGDNIYKDSLKPYIQSFKYQKDGAKVLLKEVPDPHRYGIATLNKLTKIITSIDEKPLSPVTNYCVIGVYMYDKKVFDYIEKIVPSKRGELEITDVNNMYIEKNKLTYDFLRHWWIDAGTYEALFKANSLVYQDIKKERARITND</sequence>
<dbReference type="SUPFAM" id="SSF53448">
    <property type="entry name" value="Nucleotide-diphospho-sugar transferases"/>
    <property type="match status" value="1"/>
</dbReference>
<comment type="caution">
    <text evidence="13">The sequence shown here is derived from an EMBL/GenBank/DDBJ whole genome shotgun (WGS) entry which is preliminary data.</text>
</comment>
<evidence type="ECO:0000256" key="8">
    <source>
        <dbReference type="ARBA" id="ARBA00022842"/>
    </source>
</evidence>
<reference evidence="13 14" key="1">
    <citation type="submission" date="2024-01" db="EMBL/GenBank/DDBJ databases">
        <title>Seven novel Bacillus-like species.</title>
        <authorList>
            <person name="Liu G."/>
        </authorList>
    </citation>
    <scope>NUCLEOTIDE SEQUENCE [LARGE SCALE GENOMIC DNA]</scope>
    <source>
        <strain evidence="13 14">FJAT-51639</strain>
    </source>
</reference>
<name>A0ABU8FFI6_9BACI</name>
<dbReference type="RefSeq" id="WP_336472150.1">
    <property type="nucleotide sequence ID" value="NZ_JBAWSX010000004.1"/>
</dbReference>
<evidence type="ECO:0000256" key="6">
    <source>
        <dbReference type="ARBA" id="ARBA00022695"/>
    </source>
</evidence>
<dbReference type="EMBL" id="JBAWSX010000004">
    <property type="protein sequence ID" value="MEI4801449.1"/>
    <property type="molecule type" value="Genomic_DNA"/>
</dbReference>
<dbReference type="EC" id="2.7.7.24" evidence="3"/>
<dbReference type="InterPro" id="IPR029044">
    <property type="entry name" value="Nucleotide-diphossugar_trans"/>
</dbReference>
<keyword evidence="14" id="KW-1185">Reference proteome</keyword>
<dbReference type="InterPro" id="IPR005835">
    <property type="entry name" value="NTP_transferase_dom"/>
</dbReference>
<dbReference type="Gene3D" id="3.90.550.10">
    <property type="entry name" value="Spore Coat Polysaccharide Biosynthesis Protein SpsA, Chain A"/>
    <property type="match status" value="1"/>
</dbReference>
<evidence type="ECO:0000256" key="7">
    <source>
        <dbReference type="ARBA" id="ARBA00022723"/>
    </source>
</evidence>
<keyword evidence="7" id="KW-0479">Metal-binding</keyword>
<evidence type="ECO:0000256" key="1">
    <source>
        <dbReference type="ARBA" id="ARBA00001946"/>
    </source>
</evidence>
<dbReference type="PANTHER" id="PTHR43532">
    <property type="entry name" value="GLUCOSE-1-PHOSPHATE THYMIDYLYLTRANSFERASE"/>
    <property type="match status" value="1"/>
</dbReference>
<evidence type="ECO:0000256" key="11">
    <source>
        <dbReference type="ARBA" id="ARBA00049336"/>
    </source>
</evidence>
<dbReference type="InterPro" id="IPR005907">
    <property type="entry name" value="G1P_thy_trans_s"/>
</dbReference>
<keyword evidence="5" id="KW-0808">Transferase</keyword>
<keyword evidence="8" id="KW-0460">Magnesium</keyword>
<dbReference type="PANTHER" id="PTHR43532:SF1">
    <property type="entry name" value="GLUCOSE-1-PHOSPHATE THYMIDYLYLTRANSFERASE 1"/>
    <property type="match status" value="1"/>
</dbReference>
<gene>
    <name evidence="13" type="ORF">WAZ07_08935</name>
</gene>
<evidence type="ECO:0000256" key="5">
    <source>
        <dbReference type="ARBA" id="ARBA00022679"/>
    </source>
</evidence>
<proteinExistence type="inferred from homology"/>
<evidence type="ECO:0000256" key="10">
    <source>
        <dbReference type="ARBA" id="ARBA00032598"/>
    </source>
</evidence>